<gene>
    <name evidence="6" type="ORF">CWS31_014545</name>
</gene>
<dbReference type="Pfam" id="PF03466">
    <property type="entry name" value="LysR_substrate"/>
    <property type="match status" value="1"/>
</dbReference>
<dbReference type="InterPro" id="IPR036388">
    <property type="entry name" value="WH-like_DNA-bd_sf"/>
</dbReference>
<dbReference type="InterPro" id="IPR000847">
    <property type="entry name" value="LysR_HTH_N"/>
</dbReference>
<dbReference type="PANTHER" id="PTHR30537:SF20">
    <property type="entry name" value="TRANSCRIPTIONAL REGULATORY PROTEIN"/>
    <property type="match status" value="1"/>
</dbReference>
<dbReference type="InterPro" id="IPR005119">
    <property type="entry name" value="LysR_subst-bd"/>
</dbReference>
<dbReference type="EMBL" id="PJAI02000020">
    <property type="protein sequence ID" value="TYK64668.1"/>
    <property type="molecule type" value="Genomic_DNA"/>
</dbReference>
<dbReference type="Proteomes" id="UP000815846">
    <property type="component" value="Unassembled WGS sequence"/>
</dbReference>
<dbReference type="PANTHER" id="PTHR30537">
    <property type="entry name" value="HTH-TYPE TRANSCRIPTIONAL REGULATOR"/>
    <property type="match status" value="1"/>
</dbReference>
<evidence type="ECO:0000259" key="5">
    <source>
        <dbReference type="PROSITE" id="PS50931"/>
    </source>
</evidence>
<sequence>MNEVNLNLKTRSDDLELLLAVIEFGGFSAAADALNIQVARISRSVTKIEKDIGTAILIRTTRRVMLTDEGKKFIDAVSIGLQHIKNAEADITAQGEILQGKLRIDAVSPFIFHQIAPHINVFNKAYPNIEIELNSNEGIVDLIEKRTDVAIRIGKLEDSTLHAKILGKSSLFIVASPQYIEQNGLPKNPTELKNHTLIGFSNIKALNKWPIRGVDTITPTITASNGETIRQLALSGSGITCLSGFMVKQDIESGKLISLINSYTIQGTDRELVNAVYYKSSAASKKVKAFIDFIKPKLTL</sequence>
<keyword evidence="2" id="KW-0805">Transcription regulation</keyword>
<evidence type="ECO:0000256" key="2">
    <source>
        <dbReference type="ARBA" id="ARBA00023015"/>
    </source>
</evidence>
<keyword evidence="7" id="KW-1185">Reference proteome</keyword>
<dbReference type="SUPFAM" id="SSF53850">
    <property type="entry name" value="Periplasmic binding protein-like II"/>
    <property type="match status" value="1"/>
</dbReference>
<evidence type="ECO:0000256" key="3">
    <source>
        <dbReference type="ARBA" id="ARBA00023125"/>
    </source>
</evidence>
<dbReference type="PROSITE" id="PS50931">
    <property type="entry name" value="HTH_LYSR"/>
    <property type="match status" value="1"/>
</dbReference>
<dbReference type="InterPro" id="IPR058163">
    <property type="entry name" value="LysR-type_TF_proteobact-type"/>
</dbReference>
<dbReference type="Pfam" id="PF00126">
    <property type="entry name" value="HTH_1"/>
    <property type="match status" value="1"/>
</dbReference>
<feature type="domain" description="HTH lysR-type" evidence="5">
    <location>
        <begin position="10"/>
        <end position="67"/>
    </location>
</feature>
<keyword evidence="3" id="KW-0238">DNA-binding</keyword>
<proteinExistence type="inferred from homology"/>
<name>A0ABY3MTZ5_9GAMM</name>
<dbReference type="Gene3D" id="1.10.10.10">
    <property type="entry name" value="Winged helix-like DNA-binding domain superfamily/Winged helix DNA-binding domain"/>
    <property type="match status" value="1"/>
</dbReference>
<dbReference type="InterPro" id="IPR036390">
    <property type="entry name" value="WH_DNA-bd_sf"/>
</dbReference>
<comment type="caution">
    <text evidence="6">The sequence shown here is derived from an EMBL/GenBank/DDBJ whole genome shotgun (WGS) entry which is preliminary data.</text>
</comment>
<evidence type="ECO:0000256" key="4">
    <source>
        <dbReference type="ARBA" id="ARBA00023163"/>
    </source>
</evidence>
<accession>A0ABY3MTZ5</accession>
<protein>
    <submittedName>
        <fullName evidence="6">LysR family transcriptional regulator</fullName>
    </submittedName>
</protein>
<organism evidence="6 7">
    <name type="scientific">Colwellia echini</name>
    <dbReference type="NCBI Taxonomy" id="1982103"/>
    <lineage>
        <taxon>Bacteria</taxon>
        <taxon>Pseudomonadati</taxon>
        <taxon>Pseudomonadota</taxon>
        <taxon>Gammaproteobacteria</taxon>
        <taxon>Alteromonadales</taxon>
        <taxon>Colwelliaceae</taxon>
        <taxon>Colwellia</taxon>
    </lineage>
</organism>
<evidence type="ECO:0000256" key="1">
    <source>
        <dbReference type="ARBA" id="ARBA00009437"/>
    </source>
</evidence>
<evidence type="ECO:0000313" key="7">
    <source>
        <dbReference type="Proteomes" id="UP000815846"/>
    </source>
</evidence>
<dbReference type="SUPFAM" id="SSF46785">
    <property type="entry name" value="Winged helix' DNA-binding domain"/>
    <property type="match status" value="1"/>
</dbReference>
<keyword evidence="4" id="KW-0804">Transcription</keyword>
<reference evidence="6 7" key="1">
    <citation type="submission" date="2019-08" db="EMBL/GenBank/DDBJ databases">
        <title>Microbe sample from Colwellia echini.</title>
        <authorList>
            <person name="Christiansen L."/>
            <person name="Pathiraja D."/>
            <person name="Schultz-Johansen M."/>
            <person name="Choi I.-G."/>
            <person name="Stougaard P."/>
        </authorList>
    </citation>
    <scope>NUCLEOTIDE SEQUENCE [LARGE SCALE GENOMIC DNA]</scope>
    <source>
        <strain evidence="6 7">A3</strain>
    </source>
</reference>
<dbReference type="Gene3D" id="3.40.190.10">
    <property type="entry name" value="Periplasmic binding protein-like II"/>
    <property type="match status" value="2"/>
</dbReference>
<comment type="similarity">
    <text evidence="1">Belongs to the LysR transcriptional regulatory family.</text>
</comment>
<evidence type="ECO:0000313" key="6">
    <source>
        <dbReference type="EMBL" id="TYK64668.1"/>
    </source>
</evidence>